<evidence type="ECO:0000313" key="2">
    <source>
        <dbReference type="Proteomes" id="UP000887566"/>
    </source>
</evidence>
<organism evidence="2 3">
    <name type="scientific">Plectus sambesii</name>
    <dbReference type="NCBI Taxonomy" id="2011161"/>
    <lineage>
        <taxon>Eukaryota</taxon>
        <taxon>Metazoa</taxon>
        <taxon>Ecdysozoa</taxon>
        <taxon>Nematoda</taxon>
        <taxon>Chromadorea</taxon>
        <taxon>Plectida</taxon>
        <taxon>Plectina</taxon>
        <taxon>Plectoidea</taxon>
        <taxon>Plectidae</taxon>
        <taxon>Plectus</taxon>
    </lineage>
</organism>
<evidence type="ECO:0000256" key="1">
    <source>
        <dbReference type="SAM" id="Phobius"/>
    </source>
</evidence>
<keyword evidence="1" id="KW-1133">Transmembrane helix</keyword>
<protein>
    <submittedName>
        <fullName evidence="3">CUB domain-containing protein</fullName>
    </submittedName>
</protein>
<keyword evidence="1" id="KW-0472">Membrane</keyword>
<dbReference type="Proteomes" id="UP000887566">
    <property type="component" value="Unplaced"/>
</dbReference>
<reference evidence="3" key="1">
    <citation type="submission" date="2022-11" db="UniProtKB">
        <authorList>
            <consortium name="WormBaseParasite"/>
        </authorList>
    </citation>
    <scope>IDENTIFICATION</scope>
</reference>
<evidence type="ECO:0000313" key="3">
    <source>
        <dbReference type="WBParaSite" id="PSAMB.scaffold4496size14415.g24506.t1"/>
    </source>
</evidence>
<accession>A0A914WLJ6</accession>
<sequence>MVLYGGVDYQQSSKYEIIRFSSMNDVISPMQVAGRVFLVQLNPGSMIKLSFQVLPYSLSSTRGGSGSNGLVMSTNFPNPNTYWIYDEYTYYGDGNDHYEYSINVLRYDLGNNGILTIKSTYSDSDFSKTLTSNGVNNTLMQFCAYSFAVNYNSNGVGQKGFVLRYDVGKACSRGLTAAWICIIGFAATVVIAVAASLIASSWKRSKLRSQLYNASSTVQPVHYVPSQPDKRGVPPSYEEAMKHSTPTASTYSKRWASIITLHA</sequence>
<name>A0A914WLJ6_9BILA</name>
<dbReference type="AlphaFoldDB" id="A0A914WLJ6"/>
<keyword evidence="2" id="KW-1185">Reference proteome</keyword>
<keyword evidence="1" id="KW-0812">Transmembrane</keyword>
<proteinExistence type="predicted"/>
<dbReference type="WBParaSite" id="PSAMB.scaffold4496size14415.g24506.t1">
    <property type="protein sequence ID" value="PSAMB.scaffold4496size14415.g24506.t1"/>
    <property type="gene ID" value="PSAMB.scaffold4496size14415.g24506"/>
</dbReference>
<feature type="transmembrane region" description="Helical" evidence="1">
    <location>
        <begin position="177"/>
        <end position="199"/>
    </location>
</feature>